<dbReference type="NCBIfam" id="TIGR02532">
    <property type="entry name" value="IV_pilin_GFxxxE"/>
    <property type="match status" value="1"/>
</dbReference>
<gene>
    <name evidence="10" type="ORF">KP004_12440</name>
</gene>
<dbReference type="Pfam" id="PF07963">
    <property type="entry name" value="N_methyl"/>
    <property type="match status" value="1"/>
</dbReference>
<evidence type="ECO:0000256" key="2">
    <source>
        <dbReference type="ARBA" id="ARBA00008358"/>
    </source>
</evidence>
<comment type="similarity">
    <text evidence="2">Belongs to the GSP I family.</text>
</comment>
<evidence type="ECO:0000313" key="11">
    <source>
        <dbReference type="Proteomes" id="UP000683557"/>
    </source>
</evidence>
<accession>A0ABX8J4Z3</accession>
<keyword evidence="11" id="KW-1185">Reference proteome</keyword>
<dbReference type="PANTHER" id="PTHR38779:SF2">
    <property type="entry name" value="TYPE II SECRETION SYSTEM PROTEIN I-RELATED"/>
    <property type="match status" value="1"/>
</dbReference>
<evidence type="ECO:0000256" key="3">
    <source>
        <dbReference type="ARBA" id="ARBA00022475"/>
    </source>
</evidence>
<evidence type="ECO:0000256" key="1">
    <source>
        <dbReference type="ARBA" id="ARBA00004377"/>
    </source>
</evidence>
<dbReference type="PROSITE" id="PS00409">
    <property type="entry name" value="PROKAR_NTER_METHYL"/>
    <property type="match status" value="1"/>
</dbReference>
<organism evidence="10 11">
    <name type="scientific">Geomonas oryzisoli</name>
    <dbReference type="NCBI Taxonomy" id="2847992"/>
    <lineage>
        <taxon>Bacteria</taxon>
        <taxon>Pseudomonadati</taxon>
        <taxon>Thermodesulfobacteriota</taxon>
        <taxon>Desulfuromonadia</taxon>
        <taxon>Geobacterales</taxon>
        <taxon>Geobacteraceae</taxon>
        <taxon>Geomonas</taxon>
    </lineage>
</organism>
<evidence type="ECO:0000256" key="8">
    <source>
        <dbReference type="ARBA" id="ARBA00023136"/>
    </source>
</evidence>
<proteinExistence type="inferred from homology"/>
<dbReference type="InterPro" id="IPR010052">
    <property type="entry name" value="T2SS_protein-GspI"/>
</dbReference>
<keyword evidence="5" id="KW-0997">Cell inner membrane</keyword>
<evidence type="ECO:0000256" key="9">
    <source>
        <dbReference type="SAM" id="Phobius"/>
    </source>
</evidence>
<keyword evidence="3" id="KW-1003">Cell membrane</keyword>
<evidence type="ECO:0000256" key="5">
    <source>
        <dbReference type="ARBA" id="ARBA00022519"/>
    </source>
</evidence>
<sequence>MRQPTSLKNNSGFTLVELLVAMIIIAVGMFGVLQTINVSLQHNLQNEVRNEAVRIGQKYMADLRAKTFDAYSTPYTTFTENGKVRGVSKPYTVERTSQVLATDGTQPSTRQLMVTVRWSFKNSNYVNEVVTVVARP</sequence>
<name>A0ABX8J4Z3_9BACT</name>
<comment type="subcellular location">
    <subcellularLocation>
        <location evidence="1">Cell inner membrane</location>
        <topology evidence="1">Single-pass membrane protein</topology>
    </subcellularLocation>
</comment>
<dbReference type="PANTHER" id="PTHR38779">
    <property type="entry name" value="TYPE II SECRETION SYSTEM PROTEIN I-RELATED"/>
    <property type="match status" value="1"/>
</dbReference>
<feature type="transmembrane region" description="Helical" evidence="9">
    <location>
        <begin position="12"/>
        <end position="33"/>
    </location>
</feature>
<evidence type="ECO:0000313" key="10">
    <source>
        <dbReference type="EMBL" id="QWV92032.1"/>
    </source>
</evidence>
<reference evidence="10 11" key="1">
    <citation type="submission" date="2021-06" db="EMBL/GenBank/DDBJ databases">
        <title>Gemonas diversity in paddy soil.</title>
        <authorList>
            <person name="Liu G."/>
        </authorList>
    </citation>
    <scope>NUCLEOTIDE SEQUENCE [LARGE SCALE GENOMIC DNA]</scope>
    <source>
        <strain evidence="10 11">RG10</strain>
    </source>
</reference>
<dbReference type="RefSeq" id="WP_216798855.1">
    <property type="nucleotide sequence ID" value="NZ_CP076723.1"/>
</dbReference>
<dbReference type="EMBL" id="CP076723">
    <property type="protein sequence ID" value="QWV92032.1"/>
    <property type="molecule type" value="Genomic_DNA"/>
</dbReference>
<evidence type="ECO:0000256" key="7">
    <source>
        <dbReference type="ARBA" id="ARBA00022989"/>
    </source>
</evidence>
<protein>
    <submittedName>
        <fullName evidence="10">Prepilin-type N-terminal cleavage/methylation domain-containing protein</fullName>
    </submittedName>
</protein>
<dbReference type="Proteomes" id="UP000683557">
    <property type="component" value="Chromosome"/>
</dbReference>
<evidence type="ECO:0000256" key="4">
    <source>
        <dbReference type="ARBA" id="ARBA00022481"/>
    </source>
</evidence>
<keyword evidence="7 9" id="KW-1133">Transmembrane helix</keyword>
<evidence type="ECO:0000256" key="6">
    <source>
        <dbReference type="ARBA" id="ARBA00022692"/>
    </source>
</evidence>
<keyword evidence="8 9" id="KW-0472">Membrane</keyword>
<keyword evidence="6 9" id="KW-0812">Transmembrane</keyword>
<keyword evidence="4" id="KW-0488">Methylation</keyword>
<dbReference type="InterPro" id="IPR012902">
    <property type="entry name" value="N_methyl_site"/>
</dbReference>